<dbReference type="PROSITE" id="PS51462">
    <property type="entry name" value="NUDIX"/>
    <property type="match status" value="1"/>
</dbReference>
<dbReference type="HOGENOM" id="CLU_1640713_0_0_0"/>
<gene>
    <name evidence="5" type="ORF">L336_0320</name>
</gene>
<keyword evidence="2" id="KW-0378">Hydrolase</keyword>
<evidence type="ECO:0000313" key="6">
    <source>
        <dbReference type="Proteomes" id="UP000013893"/>
    </source>
</evidence>
<evidence type="ECO:0008006" key="7">
    <source>
        <dbReference type="Google" id="ProtNLM"/>
    </source>
</evidence>
<evidence type="ECO:0000256" key="1">
    <source>
        <dbReference type="ARBA" id="ARBA00001946"/>
    </source>
</evidence>
<dbReference type="AlphaFoldDB" id="R4PKF4"/>
<evidence type="ECO:0000256" key="2">
    <source>
        <dbReference type="ARBA" id="ARBA00022801"/>
    </source>
</evidence>
<dbReference type="OrthoDB" id="4247482at2"/>
<dbReference type="PROSITE" id="PS50003">
    <property type="entry name" value="PH_DOMAIN"/>
    <property type="match status" value="1"/>
</dbReference>
<dbReference type="Pfam" id="PF00293">
    <property type="entry name" value="NUDIX"/>
    <property type="match status" value="1"/>
</dbReference>
<dbReference type="Proteomes" id="UP000013893">
    <property type="component" value="Chromosome"/>
</dbReference>
<evidence type="ECO:0000259" key="4">
    <source>
        <dbReference type="PROSITE" id="PS51462"/>
    </source>
</evidence>
<accession>R4PKF4</accession>
<protein>
    <recommendedName>
        <fullName evidence="7">NUDIX hydrolase</fullName>
    </recommendedName>
</protein>
<evidence type="ECO:0000259" key="3">
    <source>
        <dbReference type="PROSITE" id="PS50003"/>
    </source>
</evidence>
<comment type="cofactor">
    <cofactor evidence="1">
        <name>Mg(2+)</name>
        <dbReference type="ChEBI" id="CHEBI:18420"/>
    </cofactor>
</comment>
<keyword evidence="6" id="KW-1185">Reference proteome</keyword>
<reference evidence="5 6" key="1">
    <citation type="journal article" date="2013" name="Nat. Biotechnol.">
        <title>Genome sequences of rare, uncultured bacteria obtained by differential coverage binning of multiple metagenomes.</title>
        <authorList>
            <person name="Albertsen M."/>
            <person name="Hugenholtz P."/>
            <person name="Skarshewski A."/>
            <person name="Nielsen K.L."/>
            <person name="Tyson G.W."/>
            <person name="Nielsen P.H."/>
        </authorList>
    </citation>
    <scope>NUCLEOTIDE SEQUENCE [LARGE SCALE GENOMIC DNA]</scope>
    <source>
        <strain evidence="5">TM71</strain>
    </source>
</reference>
<dbReference type="InterPro" id="IPR001849">
    <property type="entry name" value="PH_domain"/>
</dbReference>
<dbReference type="PANTHER" id="PTHR43046:SF14">
    <property type="entry name" value="MUTT_NUDIX FAMILY PROTEIN"/>
    <property type="match status" value="1"/>
</dbReference>
<feature type="domain" description="PH" evidence="3">
    <location>
        <begin position="1"/>
        <end position="21"/>
    </location>
</feature>
<name>R4PKF4_9BACT</name>
<evidence type="ECO:0000313" key="5">
    <source>
        <dbReference type="EMBL" id="AGL62028.1"/>
    </source>
</evidence>
<dbReference type="RefSeq" id="WP_015641478.1">
    <property type="nucleotide sequence ID" value="NC_021219.1"/>
</dbReference>
<dbReference type="InterPro" id="IPR015797">
    <property type="entry name" value="NUDIX_hydrolase-like_dom_sf"/>
</dbReference>
<dbReference type="PANTHER" id="PTHR43046">
    <property type="entry name" value="GDP-MANNOSE MANNOSYL HYDROLASE"/>
    <property type="match status" value="1"/>
</dbReference>
<dbReference type="GO" id="GO:0016787">
    <property type="term" value="F:hydrolase activity"/>
    <property type="evidence" value="ECO:0007669"/>
    <property type="project" value="UniProtKB-KW"/>
</dbReference>
<proteinExistence type="predicted"/>
<dbReference type="InterPro" id="IPR000086">
    <property type="entry name" value="NUDIX_hydrolase_dom"/>
</dbReference>
<dbReference type="Gene3D" id="3.90.79.10">
    <property type="entry name" value="Nucleoside Triphosphate Pyrophosphohydrolase"/>
    <property type="match status" value="1"/>
</dbReference>
<sequence>MHSYSDEETRQWFTSLEHRVSSATVALRTVDGKVLVLKATYKDYWSFPGGIIDTRETPRAAAVRECLEEVNIQLSEDELEFVMVVDRVSEYAHTYQFVFQATVAAEVLEGAKIDKREIEMFDVVMADMIVAGNRHYSQTTLAWARGERGYREQVFGAGARE</sequence>
<dbReference type="EMBL" id="CP005957">
    <property type="protein sequence ID" value="AGL62028.1"/>
    <property type="molecule type" value="Genomic_DNA"/>
</dbReference>
<dbReference type="KEGG" id="saal:L336_0320"/>
<feature type="domain" description="Nudix hydrolase" evidence="4">
    <location>
        <begin position="17"/>
        <end position="136"/>
    </location>
</feature>
<dbReference type="SUPFAM" id="SSF55811">
    <property type="entry name" value="Nudix"/>
    <property type="match status" value="1"/>
</dbReference>
<organism evidence="5 6">
    <name type="scientific">Candidatus Saccharimonas aalborgensis</name>
    <dbReference type="NCBI Taxonomy" id="1332188"/>
    <lineage>
        <taxon>Bacteria</taxon>
        <taxon>Candidatus Saccharimonadota</taxon>
        <taxon>Candidatus Saccharimonadia</taxon>
        <taxon>Candidatus Saccharimonadales</taxon>
        <taxon>Candidatus Saccharimonadaceae</taxon>
        <taxon>Candidatus Saccharimonas</taxon>
    </lineage>
</organism>
<dbReference type="STRING" id="1332188.L336_0320"/>